<organism evidence="2 3">
    <name type="scientific">Stichopus japonicus</name>
    <name type="common">Sea cucumber</name>
    <dbReference type="NCBI Taxonomy" id="307972"/>
    <lineage>
        <taxon>Eukaryota</taxon>
        <taxon>Metazoa</taxon>
        <taxon>Echinodermata</taxon>
        <taxon>Eleutherozoa</taxon>
        <taxon>Echinozoa</taxon>
        <taxon>Holothuroidea</taxon>
        <taxon>Aspidochirotacea</taxon>
        <taxon>Aspidochirotida</taxon>
        <taxon>Stichopodidae</taxon>
        <taxon>Apostichopus</taxon>
    </lineage>
</organism>
<dbReference type="AlphaFoldDB" id="A0A2G8K0L6"/>
<comment type="caution">
    <text evidence="2">The sequence shown here is derived from an EMBL/GenBank/DDBJ whole genome shotgun (WGS) entry which is preliminary data.</text>
</comment>
<accession>A0A2G8K0L6</accession>
<protein>
    <submittedName>
        <fullName evidence="2">Uncharacterized protein</fullName>
    </submittedName>
</protein>
<evidence type="ECO:0000256" key="1">
    <source>
        <dbReference type="SAM" id="MobiDB-lite"/>
    </source>
</evidence>
<dbReference type="EMBL" id="MRZV01001009">
    <property type="protein sequence ID" value="PIK41546.1"/>
    <property type="molecule type" value="Genomic_DNA"/>
</dbReference>
<keyword evidence="3" id="KW-1185">Reference proteome</keyword>
<reference evidence="2 3" key="1">
    <citation type="journal article" date="2017" name="PLoS Biol.">
        <title>The sea cucumber genome provides insights into morphological evolution and visceral regeneration.</title>
        <authorList>
            <person name="Zhang X."/>
            <person name="Sun L."/>
            <person name="Yuan J."/>
            <person name="Sun Y."/>
            <person name="Gao Y."/>
            <person name="Zhang L."/>
            <person name="Li S."/>
            <person name="Dai H."/>
            <person name="Hamel J.F."/>
            <person name="Liu C."/>
            <person name="Yu Y."/>
            <person name="Liu S."/>
            <person name="Lin W."/>
            <person name="Guo K."/>
            <person name="Jin S."/>
            <person name="Xu P."/>
            <person name="Storey K.B."/>
            <person name="Huan P."/>
            <person name="Zhang T."/>
            <person name="Zhou Y."/>
            <person name="Zhang J."/>
            <person name="Lin C."/>
            <person name="Li X."/>
            <person name="Xing L."/>
            <person name="Huo D."/>
            <person name="Sun M."/>
            <person name="Wang L."/>
            <person name="Mercier A."/>
            <person name="Li F."/>
            <person name="Yang H."/>
            <person name="Xiang J."/>
        </authorList>
    </citation>
    <scope>NUCLEOTIDE SEQUENCE [LARGE SCALE GENOMIC DNA]</scope>
    <source>
        <strain evidence="2">Shaxun</strain>
        <tissue evidence="2">Muscle</tissue>
    </source>
</reference>
<feature type="region of interest" description="Disordered" evidence="1">
    <location>
        <begin position="1"/>
        <end position="71"/>
    </location>
</feature>
<evidence type="ECO:0000313" key="2">
    <source>
        <dbReference type="EMBL" id="PIK41546.1"/>
    </source>
</evidence>
<dbReference type="Proteomes" id="UP000230750">
    <property type="component" value="Unassembled WGS sequence"/>
</dbReference>
<gene>
    <name evidence="2" type="ORF">BSL78_21597</name>
</gene>
<name>A0A2G8K0L6_STIJA</name>
<proteinExistence type="predicted"/>
<sequence>MDVTEENVEPSNQSDLSGVETPPSEERSVEGQQEDMGTDASNNTADSLEEKPPIKLEMLTWRQEQRRRSRL</sequence>
<evidence type="ECO:0000313" key="3">
    <source>
        <dbReference type="Proteomes" id="UP000230750"/>
    </source>
</evidence>